<dbReference type="InterPro" id="IPR035093">
    <property type="entry name" value="RelE/ParE_toxin_dom_sf"/>
</dbReference>
<dbReference type="EMBL" id="JBHSDC010000024">
    <property type="protein sequence ID" value="MFC4232675.1"/>
    <property type="molecule type" value="Genomic_DNA"/>
</dbReference>
<protein>
    <submittedName>
        <fullName evidence="2">Type II toxin-antitoxin system RelE/ParE family toxin</fullName>
    </submittedName>
</protein>
<name>A0ABV8Q0R5_9BACT</name>
<gene>
    <name evidence="2" type="ORF">ACFOW1_12300</name>
</gene>
<accession>A0ABV8Q0R5</accession>
<proteinExistence type="predicted"/>
<dbReference type="Pfam" id="PF05016">
    <property type="entry name" value="ParE_toxin"/>
    <property type="match status" value="1"/>
</dbReference>
<organism evidence="2 3">
    <name type="scientific">Parasediminibacterium paludis</name>
    <dbReference type="NCBI Taxonomy" id="908966"/>
    <lineage>
        <taxon>Bacteria</taxon>
        <taxon>Pseudomonadati</taxon>
        <taxon>Bacteroidota</taxon>
        <taxon>Chitinophagia</taxon>
        <taxon>Chitinophagales</taxon>
        <taxon>Chitinophagaceae</taxon>
        <taxon>Parasediminibacterium</taxon>
    </lineage>
</organism>
<comment type="caution">
    <text evidence="2">The sequence shown here is derived from an EMBL/GenBank/DDBJ whole genome shotgun (WGS) entry which is preliminary data.</text>
</comment>
<keyword evidence="3" id="KW-1185">Reference proteome</keyword>
<dbReference type="RefSeq" id="WP_379014625.1">
    <property type="nucleotide sequence ID" value="NZ_JBHSDC010000024.1"/>
</dbReference>
<evidence type="ECO:0000313" key="2">
    <source>
        <dbReference type="EMBL" id="MFC4232675.1"/>
    </source>
</evidence>
<dbReference type="Proteomes" id="UP001595906">
    <property type="component" value="Unassembled WGS sequence"/>
</dbReference>
<sequence length="101" mass="11865">MVYNLVISSFAQQDTYDAFEWYELQRSGLGEELLKELELAYCKIAAHPEHYGFIDGRKDLRDFLLRRFPFLIVYRIKGNLIDVVAVHHAKKHPLKKRGSNI</sequence>
<dbReference type="InterPro" id="IPR007712">
    <property type="entry name" value="RelE/ParE_toxin"/>
</dbReference>
<evidence type="ECO:0000256" key="1">
    <source>
        <dbReference type="ARBA" id="ARBA00022649"/>
    </source>
</evidence>
<reference evidence="3" key="1">
    <citation type="journal article" date="2019" name="Int. J. Syst. Evol. Microbiol.">
        <title>The Global Catalogue of Microorganisms (GCM) 10K type strain sequencing project: providing services to taxonomists for standard genome sequencing and annotation.</title>
        <authorList>
            <consortium name="The Broad Institute Genomics Platform"/>
            <consortium name="The Broad Institute Genome Sequencing Center for Infectious Disease"/>
            <person name="Wu L."/>
            <person name="Ma J."/>
        </authorList>
    </citation>
    <scope>NUCLEOTIDE SEQUENCE [LARGE SCALE GENOMIC DNA]</scope>
    <source>
        <strain evidence="3">CECT 8010</strain>
    </source>
</reference>
<evidence type="ECO:0000313" key="3">
    <source>
        <dbReference type="Proteomes" id="UP001595906"/>
    </source>
</evidence>
<dbReference type="Gene3D" id="3.30.2310.20">
    <property type="entry name" value="RelE-like"/>
    <property type="match status" value="1"/>
</dbReference>
<keyword evidence="1" id="KW-1277">Toxin-antitoxin system</keyword>